<proteinExistence type="predicted"/>
<dbReference type="KEGG" id="lfa:LFA_2453"/>
<keyword evidence="3" id="KW-1185">Reference proteome</keyword>
<evidence type="ECO:0000313" key="2">
    <source>
        <dbReference type="EMBL" id="CEG57825.1"/>
    </source>
</evidence>
<gene>
    <name evidence="2" type="ORF">LFA_2453</name>
</gene>
<name>A0A098G8M7_9GAMM</name>
<dbReference type="STRING" id="1212491.LFA_2453"/>
<dbReference type="EMBL" id="LN614827">
    <property type="protein sequence ID" value="CEG57825.1"/>
    <property type="molecule type" value="Genomic_DNA"/>
</dbReference>
<dbReference type="HOGENOM" id="CLU_132593_0_0_6"/>
<protein>
    <submittedName>
        <fullName evidence="2">Legionella vir region protein LvrB2 (Modular protein)</fullName>
    </submittedName>
</protein>
<reference evidence="3" key="1">
    <citation type="submission" date="2014-09" db="EMBL/GenBank/DDBJ databases">
        <authorList>
            <person name="Gomez-Valero L."/>
        </authorList>
    </citation>
    <scope>NUCLEOTIDE SEQUENCE [LARGE SCALE GENOMIC DNA]</scope>
    <source>
        <strain evidence="3">ATCC700992</strain>
    </source>
</reference>
<evidence type="ECO:0000256" key="1">
    <source>
        <dbReference type="SAM" id="MobiDB-lite"/>
    </source>
</evidence>
<dbReference type="AlphaFoldDB" id="A0A098G8M7"/>
<feature type="compositionally biased region" description="Low complexity" evidence="1">
    <location>
        <begin position="29"/>
        <end position="39"/>
    </location>
</feature>
<dbReference type="Proteomes" id="UP000032430">
    <property type="component" value="Chromosome I"/>
</dbReference>
<evidence type="ECO:0000313" key="3">
    <source>
        <dbReference type="Proteomes" id="UP000032430"/>
    </source>
</evidence>
<accession>A0A098G8M7</accession>
<feature type="region of interest" description="Disordered" evidence="1">
    <location>
        <begin position="1"/>
        <end position="42"/>
    </location>
</feature>
<organism evidence="2 3">
    <name type="scientific">Legionella fallonii LLAP-10</name>
    <dbReference type="NCBI Taxonomy" id="1212491"/>
    <lineage>
        <taxon>Bacteria</taxon>
        <taxon>Pseudomonadati</taxon>
        <taxon>Pseudomonadota</taxon>
        <taxon>Gammaproteobacteria</taxon>
        <taxon>Legionellales</taxon>
        <taxon>Legionellaceae</taxon>
        <taxon>Legionella</taxon>
    </lineage>
</organism>
<feature type="compositionally biased region" description="Polar residues" evidence="1">
    <location>
        <begin position="1"/>
        <end position="10"/>
    </location>
</feature>
<sequence>MQKNLQSKFSGTHVETRTSISTKKNPGNQTQATSSSSATPEVHDKRIDTLFSRLGAIYGHIWWSNFQNERGLAGAKKEWFDALLRFDNQILKEVLLMLREGRGYPPTLPQFIEDCKAIQGRRIPRPMNQDSNKPASREVAEMHIKAMLKKLNS</sequence>
<feature type="compositionally biased region" description="Polar residues" evidence="1">
    <location>
        <begin position="17"/>
        <end position="28"/>
    </location>
</feature>